<comment type="similarity">
    <text evidence="1">Belongs to the importin alpha family.</text>
</comment>
<evidence type="ECO:0000256" key="3">
    <source>
        <dbReference type="ARBA" id="ARBA00022927"/>
    </source>
</evidence>
<feature type="region of interest" description="Disordered" evidence="4">
    <location>
        <begin position="292"/>
        <end position="358"/>
    </location>
</feature>
<dbReference type="RefSeq" id="XP_004988373.1">
    <property type="nucleotide sequence ID" value="XM_004988316.1"/>
</dbReference>
<dbReference type="OrthoDB" id="29145at2759"/>
<feature type="compositionally biased region" description="Pro residues" evidence="4">
    <location>
        <begin position="316"/>
        <end position="326"/>
    </location>
</feature>
<dbReference type="PANTHER" id="PTHR23316">
    <property type="entry name" value="IMPORTIN ALPHA"/>
    <property type="match status" value="1"/>
</dbReference>
<feature type="compositionally biased region" description="Low complexity" evidence="4">
    <location>
        <begin position="117"/>
        <end position="168"/>
    </location>
</feature>
<dbReference type="GeneID" id="16068902"/>
<dbReference type="InParanoid" id="F2UQZ3"/>
<dbReference type="Proteomes" id="UP000007799">
    <property type="component" value="Unassembled WGS sequence"/>
</dbReference>
<accession>F2UQZ3</accession>
<evidence type="ECO:0000313" key="6">
    <source>
        <dbReference type="EMBL" id="EGD80048.1"/>
    </source>
</evidence>
<feature type="compositionally biased region" description="Low complexity" evidence="4">
    <location>
        <begin position="705"/>
        <end position="727"/>
    </location>
</feature>
<keyword evidence="2" id="KW-0813">Transport</keyword>
<feature type="compositionally biased region" description="Low complexity" evidence="4">
    <location>
        <begin position="225"/>
        <end position="245"/>
    </location>
</feature>
<evidence type="ECO:0000256" key="5">
    <source>
        <dbReference type="SAM" id="SignalP"/>
    </source>
</evidence>
<keyword evidence="7" id="KW-1185">Reference proteome</keyword>
<proteinExistence type="inferred from homology"/>
<dbReference type="STRING" id="946362.F2UQZ3"/>
<dbReference type="InterPro" id="IPR011989">
    <property type="entry name" value="ARM-like"/>
</dbReference>
<evidence type="ECO:0000256" key="2">
    <source>
        <dbReference type="ARBA" id="ARBA00022448"/>
    </source>
</evidence>
<protein>
    <recommendedName>
        <fullName evidence="8">IBB domain-containing protein</fullName>
    </recommendedName>
</protein>
<dbReference type="SMART" id="SM00185">
    <property type="entry name" value="ARM"/>
    <property type="match status" value="5"/>
</dbReference>
<evidence type="ECO:0000256" key="4">
    <source>
        <dbReference type="SAM" id="MobiDB-lite"/>
    </source>
</evidence>
<organism evidence="7">
    <name type="scientific">Salpingoeca rosetta (strain ATCC 50818 / BSB-021)</name>
    <dbReference type="NCBI Taxonomy" id="946362"/>
    <lineage>
        <taxon>Eukaryota</taxon>
        <taxon>Choanoflagellata</taxon>
        <taxon>Craspedida</taxon>
        <taxon>Salpingoecidae</taxon>
        <taxon>Salpingoeca</taxon>
    </lineage>
</organism>
<gene>
    <name evidence="6" type="ORF">PTSG_10324</name>
</gene>
<feature type="compositionally biased region" description="Polar residues" evidence="4">
    <location>
        <begin position="530"/>
        <end position="542"/>
    </location>
</feature>
<feature type="region of interest" description="Disordered" evidence="4">
    <location>
        <begin position="530"/>
        <end position="594"/>
    </location>
</feature>
<sequence>MRACFDLDRHSHTSLLAQGQRHLLLPLLLCFFLPFSVASLPSPSPSPSPLVLHLFLLAPLPPPTHTQQAKMERATDEMVLIQSVKKLNLDHSREEDRQRRHRIIGAARASGLRGGVTTSSSSSSASSSSSTTTAKASSPASSSSSAFTSTFSTSASPSSHNTSTASPGSSGGGGRHLSAAMFGLYRNTPKTLKDVRNMRAAAREQQRRSARQDALNTKRDDLDISTSPSSASAPSSTSASSSSLATAGGARLGSATSAKTHAKTSATTRTSACCLGDIKACLEQAVLQPLNSSLPLGSSPGTPPPTTSTPRTTPVTTPPPPAPSPSSPARTGGKGMDTSATETSNNPAATTSGSQAVGQPRAIAGNAYTNLKVEQEVNATLLAEVQGIQNKLAAAAGDPDEMMKHLKALRLLTCRPGEPPIATMLAANTPLYLMEVLGVSPAHAKEAAWALSNLAAGTPEQTSQLLDAGAGRILTTLLADDNEELAHTAVWGLANMAGDGPHVRDQVLECGVLPRLISLLEGILPPDTTAMNTASQTGTAMSASRALTMAASGTSSTTSTSSSSPASSGTASMVSSITSTTGSSGGGVGGGDTSATAQLQLQHLQLHGHQQQQQQQQMQQRRMWMDASVWWQQPSLAVPFEPHLQNNDNLSFDAALERAYAAHVKDGSRSSMSSIGGLGSQMDGGGDDEGIGAGGGRSMAEGSDTTTTTATTSTITTMSTSTTATPTLNGSFGTRVGGSVSTLATPAVVVSRTTRERICTLVWCLLNLCRGKPRPSFEAVVPCAPVLLRVLRTLGTHMHMSAATVDAAWALAYMSEDATALPDLIALGAVPTMLSLLRQCTPRQALFRPLIRFIGNVTIGESDVTTLLLKQGVVDVLAYFSNSSLHWLSREALWALSNLAASDEHHVRLMATKGVHEAVLGLILSERLVPAQMKEAQFVLKNMVAIGASQDAARIQHTAAGLGVTIEEE</sequence>
<name>F2UQZ3_SALR5</name>
<evidence type="ECO:0008006" key="8">
    <source>
        <dbReference type="Google" id="ProtNLM"/>
    </source>
</evidence>
<dbReference type="Gene3D" id="1.25.10.10">
    <property type="entry name" value="Leucine-rich Repeat Variant"/>
    <property type="match status" value="2"/>
</dbReference>
<keyword evidence="3" id="KW-0653">Protein transport</keyword>
<dbReference type="SUPFAM" id="SSF48371">
    <property type="entry name" value="ARM repeat"/>
    <property type="match status" value="1"/>
</dbReference>
<feature type="compositionally biased region" description="Polar residues" evidence="4">
    <location>
        <begin position="338"/>
        <end position="357"/>
    </location>
</feature>
<feature type="region of interest" description="Disordered" evidence="4">
    <location>
        <begin position="104"/>
        <end position="177"/>
    </location>
</feature>
<feature type="signal peptide" evidence="5">
    <location>
        <begin position="1"/>
        <end position="38"/>
    </location>
</feature>
<dbReference type="AlphaFoldDB" id="F2UQZ3"/>
<dbReference type="eggNOG" id="KOG0166">
    <property type="taxonomic scope" value="Eukaryota"/>
</dbReference>
<dbReference type="InterPro" id="IPR000225">
    <property type="entry name" value="Armadillo"/>
</dbReference>
<dbReference type="EMBL" id="GL832990">
    <property type="protein sequence ID" value="EGD80048.1"/>
    <property type="molecule type" value="Genomic_DNA"/>
</dbReference>
<dbReference type="InterPro" id="IPR016024">
    <property type="entry name" value="ARM-type_fold"/>
</dbReference>
<feature type="region of interest" description="Disordered" evidence="4">
    <location>
        <begin position="198"/>
        <end position="245"/>
    </location>
</feature>
<reference evidence="6" key="1">
    <citation type="submission" date="2009-08" db="EMBL/GenBank/DDBJ databases">
        <title>Annotation of Salpingoeca rosetta.</title>
        <authorList>
            <consortium name="The Broad Institute Genome Sequencing Platform"/>
            <person name="Russ C."/>
            <person name="Cuomo C."/>
            <person name="Burger G."/>
            <person name="Gray M.W."/>
            <person name="Holland P.W.H."/>
            <person name="King N."/>
            <person name="Lang F.B.F."/>
            <person name="Roger A.J."/>
            <person name="Ruiz-Trillo I."/>
            <person name="Young S.K."/>
            <person name="Zeng Q."/>
            <person name="Gargeya S."/>
            <person name="Alvarado L."/>
            <person name="Berlin A."/>
            <person name="Chapman S.B."/>
            <person name="Chen Z."/>
            <person name="Freedman E."/>
            <person name="Gellesch M."/>
            <person name="Goldberg J."/>
            <person name="Griggs A."/>
            <person name="Gujja S."/>
            <person name="Heilman E."/>
            <person name="Heiman D."/>
            <person name="Howarth C."/>
            <person name="Mehta T."/>
            <person name="Neiman D."/>
            <person name="Pearson M."/>
            <person name="Roberts A."/>
            <person name="Saif S."/>
            <person name="Shea T."/>
            <person name="Shenoy N."/>
            <person name="Sisk P."/>
            <person name="Stolte C."/>
            <person name="Sykes S."/>
            <person name="White J."/>
            <person name="Yandava C."/>
            <person name="Haas B."/>
            <person name="Nusbaum C."/>
            <person name="Birren B."/>
        </authorList>
    </citation>
    <scope>NUCLEOTIDE SEQUENCE [LARGE SCALE GENOMIC DNA]</scope>
    <source>
        <strain evidence="6">ATCC 50818</strain>
    </source>
</reference>
<feature type="compositionally biased region" description="Low complexity" evidence="4">
    <location>
        <begin position="548"/>
        <end position="582"/>
    </location>
</feature>
<dbReference type="KEGG" id="sre:PTSG_10324"/>
<dbReference type="GO" id="GO:0015031">
    <property type="term" value="P:protein transport"/>
    <property type="evidence" value="ECO:0007669"/>
    <property type="project" value="UniProtKB-KW"/>
</dbReference>
<evidence type="ECO:0000256" key="1">
    <source>
        <dbReference type="ARBA" id="ARBA00010394"/>
    </source>
</evidence>
<evidence type="ECO:0000313" key="7">
    <source>
        <dbReference type="Proteomes" id="UP000007799"/>
    </source>
</evidence>
<feature type="chain" id="PRO_5003291340" description="IBB domain-containing protein" evidence="5">
    <location>
        <begin position="39"/>
        <end position="969"/>
    </location>
</feature>
<feature type="compositionally biased region" description="Basic and acidic residues" evidence="4">
    <location>
        <begin position="198"/>
        <end position="222"/>
    </location>
</feature>
<feature type="compositionally biased region" description="Gly residues" evidence="4">
    <location>
        <begin position="583"/>
        <end position="592"/>
    </location>
</feature>
<keyword evidence="5" id="KW-0732">Signal</keyword>
<feature type="region of interest" description="Disordered" evidence="4">
    <location>
        <begin position="668"/>
        <end position="730"/>
    </location>
</feature>